<feature type="transmembrane region" description="Helical" evidence="4">
    <location>
        <begin position="137"/>
        <end position="156"/>
    </location>
</feature>
<keyword evidence="1 4" id="KW-0812">Transmembrane</keyword>
<organism evidence="6 7">
    <name type="scientific">Acuticoccus sediminis</name>
    <dbReference type="NCBI Taxonomy" id="2184697"/>
    <lineage>
        <taxon>Bacteria</taxon>
        <taxon>Pseudomonadati</taxon>
        <taxon>Pseudomonadota</taxon>
        <taxon>Alphaproteobacteria</taxon>
        <taxon>Hyphomicrobiales</taxon>
        <taxon>Amorphaceae</taxon>
        <taxon>Acuticoccus</taxon>
    </lineage>
</organism>
<feature type="transmembrane region" description="Helical" evidence="4">
    <location>
        <begin position="76"/>
        <end position="98"/>
    </location>
</feature>
<dbReference type="PANTHER" id="PTHR11360:SF290">
    <property type="entry name" value="MONOCARBOXYLATE MFS PERMEASE"/>
    <property type="match status" value="1"/>
</dbReference>
<dbReference type="OrthoDB" id="9796632at2"/>
<evidence type="ECO:0000256" key="4">
    <source>
        <dbReference type="SAM" id="Phobius"/>
    </source>
</evidence>
<dbReference type="InterPro" id="IPR050327">
    <property type="entry name" value="Proton-linked_MCT"/>
</dbReference>
<keyword evidence="2 4" id="KW-1133">Transmembrane helix</keyword>
<evidence type="ECO:0000256" key="3">
    <source>
        <dbReference type="ARBA" id="ARBA00023136"/>
    </source>
</evidence>
<dbReference type="CDD" id="cd17355">
    <property type="entry name" value="MFS_YcxA_like"/>
    <property type="match status" value="1"/>
</dbReference>
<feature type="transmembrane region" description="Helical" evidence="4">
    <location>
        <begin position="284"/>
        <end position="302"/>
    </location>
</feature>
<gene>
    <name evidence="6" type="ORF">DLJ53_03775</name>
</gene>
<dbReference type="GO" id="GO:0022857">
    <property type="term" value="F:transmembrane transporter activity"/>
    <property type="evidence" value="ECO:0007669"/>
    <property type="project" value="InterPro"/>
</dbReference>
<dbReference type="AlphaFoldDB" id="A0A8B2NTU3"/>
<dbReference type="Gene3D" id="1.20.1250.20">
    <property type="entry name" value="MFS general substrate transporter like domains"/>
    <property type="match status" value="2"/>
</dbReference>
<evidence type="ECO:0000256" key="2">
    <source>
        <dbReference type="ARBA" id="ARBA00022989"/>
    </source>
</evidence>
<accession>A0A8B2NTU3</accession>
<feature type="domain" description="Major facilitator superfamily (MFS) profile" evidence="5">
    <location>
        <begin position="15"/>
        <end position="398"/>
    </location>
</feature>
<dbReference type="InterPro" id="IPR036259">
    <property type="entry name" value="MFS_trans_sf"/>
</dbReference>
<name>A0A8B2NTU3_9HYPH</name>
<dbReference type="Pfam" id="PF07690">
    <property type="entry name" value="MFS_1"/>
    <property type="match status" value="1"/>
</dbReference>
<feature type="transmembrane region" description="Helical" evidence="4">
    <location>
        <begin position="52"/>
        <end position="69"/>
    </location>
</feature>
<dbReference type="InterPro" id="IPR020846">
    <property type="entry name" value="MFS_dom"/>
</dbReference>
<feature type="transmembrane region" description="Helical" evidence="4">
    <location>
        <begin position="375"/>
        <end position="394"/>
    </location>
</feature>
<comment type="caution">
    <text evidence="6">The sequence shown here is derived from an EMBL/GenBank/DDBJ whole genome shotgun (WGS) entry which is preliminary data.</text>
</comment>
<dbReference type="PANTHER" id="PTHR11360">
    <property type="entry name" value="MONOCARBOXYLATE TRANSPORTER"/>
    <property type="match status" value="1"/>
</dbReference>
<dbReference type="Proteomes" id="UP000249590">
    <property type="component" value="Unassembled WGS sequence"/>
</dbReference>
<reference evidence="6 7" key="1">
    <citation type="submission" date="2018-05" db="EMBL/GenBank/DDBJ databases">
        <title>Acuticoccus sediminis sp. nov., isolated from deep-sea sediment of Indian Ocean.</title>
        <authorList>
            <person name="Liu X."/>
            <person name="Lai Q."/>
            <person name="Du Y."/>
            <person name="Sun F."/>
            <person name="Zhang X."/>
            <person name="Wang S."/>
            <person name="Shao Z."/>
        </authorList>
    </citation>
    <scope>NUCLEOTIDE SEQUENCE [LARGE SCALE GENOMIC DNA]</scope>
    <source>
        <strain evidence="6 7">PTG4-2</strain>
    </source>
</reference>
<evidence type="ECO:0000313" key="7">
    <source>
        <dbReference type="Proteomes" id="UP000249590"/>
    </source>
</evidence>
<feature type="transmembrane region" description="Helical" evidence="4">
    <location>
        <begin position="104"/>
        <end position="125"/>
    </location>
</feature>
<sequence>MTADDVLDSRYSWVRLLLTLAVAAVGNVGIWAVVVIMPALQAEFAIDRADASLPYTMTMIGFAFGNVVVGRIVDRFGITVALLVATGFLGIGYAATAIASHVLLVYALHILIGIGTGACFGPLLADISHWFSKRRGIAVALVASGNYIAGAFWPMVLSGILSASGWRGVYGALAIIVVVTLVPLGLALRRRVPAATMAHSDALSAARRRSVDLSLVTLRNLLAVAGIGCCVAMSMPQVHMVSLAVDLGCAPVVGAQILSVMLIGGVISRIIFGAVADTLGGVRTLLIGSTLQCFALALYLPFDGVVSGLFVVSFVFGLSQGGIVPSYAVIVREYFPAREAGTMIGFILMATIFGMALGGWMSGYIRDVAGSYDMAFLNGIAFNVLNMVIMLLILSKTRTPRQRAVGMPAPVQVP</sequence>
<evidence type="ECO:0000313" key="6">
    <source>
        <dbReference type="EMBL" id="RAI03617.1"/>
    </source>
</evidence>
<feature type="transmembrane region" description="Helical" evidence="4">
    <location>
        <begin position="216"/>
        <end position="235"/>
    </location>
</feature>
<feature type="transmembrane region" description="Helical" evidence="4">
    <location>
        <begin position="343"/>
        <end position="363"/>
    </location>
</feature>
<dbReference type="SUPFAM" id="SSF103473">
    <property type="entry name" value="MFS general substrate transporter"/>
    <property type="match status" value="1"/>
</dbReference>
<feature type="transmembrane region" description="Helical" evidence="4">
    <location>
        <begin position="308"/>
        <end position="331"/>
    </location>
</feature>
<dbReference type="EMBL" id="QHHQ01000001">
    <property type="protein sequence ID" value="RAI03617.1"/>
    <property type="molecule type" value="Genomic_DNA"/>
</dbReference>
<protein>
    <submittedName>
        <fullName evidence="6">MFS transporter</fullName>
    </submittedName>
</protein>
<feature type="transmembrane region" description="Helical" evidence="4">
    <location>
        <begin position="255"/>
        <end position="272"/>
    </location>
</feature>
<dbReference type="PROSITE" id="PS50850">
    <property type="entry name" value="MFS"/>
    <property type="match status" value="1"/>
</dbReference>
<evidence type="ECO:0000259" key="5">
    <source>
        <dbReference type="PROSITE" id="PS50850"/>
    </source>
</evidence>
<proteinExistence type="predicted"/>
<dbReference type="RefSeq" id="WP_111342472.1">
    <property type="nucleotide sequence ID" value="NZ_QHHQ01000001.1"/>
</dbReference>
<keyword evidence="7" id="KW-1185">Reference proteome</keyword>
<evidence type="ECO:0000256" key="1">
    <source>
        <dbReference type="ARBA" id="ARBA00022692"/>
    </source>
</evidence>
<feature type="transmembrane region" description="Helical" evidence="4">
    <location>
        <begin position="16"/>
        <end position="40"/>
    </location>
</feature>
<keyword evidence="3 4" id="KW-0472">Membrane</keyword>
<dbReference type="InterPro" id="IPR011701">
    <property type="entry name" value="MFS"/>
</dbReference>
<feature type="transmembrane region" description="Helical" evidence="4">
    <location>
        <begin position="168"/>
        <end position="188"/>
    </location>
</feature>